<comment type="caution">
    <text evidence="13">The sequence shown here is derived from an EMBL/GenBank/DDBJ whole genome shotgun (WGS) entry which is preliminary data.</text>
</comment>
<feature type="transmembrane region" description="Helical" evidence="11">
    <location>
        <begin position="64"/>
        <end position="85"/>
    </location>
</feature>
<keyword evidence="9 11" id="KW-0520">NAD</keyword>
<dbReference type="InterPro" id="IPR038430">
    <property type="entry name" value="NDAH_ubi_oxred_su3_sf"/>
</dbReference>
<name>A0ABP9PIU1_9ACTN</name>
<comment type="subcellular location">
    <subcellularLocation>
        <location evidence="11 12">Cell membrane</location>
        <topology evidence="11 12">Multi-pass membrane protein</topology>
    </subcellularLocation>
    <subcellularLocation>
        <location evidence="1">Membrane</location>
        <topology evidence="1">Multi-pass membrane protein</topology>
    </subcellularLocation>
</comment>
<comment type="function">
    <text evidence="11">NDH-1 shuttles electrons from NADH, via FMN and iron-sulfur (Fe-S) centers, to quinones in the respiratory chain. The immediate electron acceptor for the enzyme in this species is believed to be a menaquinone. Couples the redox reaction to proton translocation (for every two electrons transferred, four hydrogen ions are translocated across the cytoplasmic membrane), and thus conserves the redox energy in a proton gradient.</text>
</comment>
<feature type="transmembrane region" description="Helical" evidence="11">
    <location>
        <begin position="91"/>
        <end position="113"/>
    </location>
</feature>
<organism evidence="13 14">
    <name type="scientific">Nocardioides marinquilinus</name>
    <dbReference type="NCBI Taxonomy" id="1210400"/>
    <lineage>
        <taxon>Bacteria</taxon>
        <taxon>Bacillati</taxon>
        <taxon>Actinomycetota</taxon>
        <taxon>Actinomycetes</taxon>
        <taxon>Propionibacteriales</taxon>
        <taxon>Nocardioidaceae</taxon>
        <taxon>Nocardioides</taxon>
    </lineage>
</organism>
<sequence>MRPMGIYIPVLVLAGLAAAFAVGSIAASYFIGPKRYNRAKLDSYECGIEPTPQPVGGGRIPVKYYITAMLFIVFDIEIIFLYPWAVHFDAMALFGLVEMVIFILTVFVAYAYVWRRGGLDWD</sequence>
<keyword evidence="6 11" id="KW-0874">Quinone</keyword>
<comment type="catalytic activity">
    <reaction evidence="11 12">
        <text>a quinone + NADH + 5 H(+)(in) = a quinol + NAD(+) + 4 H(+)(out)</text>
        <dbReference type="Rhea" id="RHEA:57888"/>
        <dbReference type="ChEBI" id="CHEBI:15378"/>
        <dbReference type="ChEBI" id="CHEBI:24646"/>
        <dbReference type="ChEBI" id="CHEBI:57540"/>
        <dbReference type="ChEBI" id="CHEBI:57945"/>
        <dbReference type="ChEBI" id="CHEBI:132124"/>
    </reaction>
</comment>
<keyword evidence="14" id="KW-1185">Reference proteome</keyword>
<keyword evidence="10 11" id="KW-0472">Membrane</keyword>
<evidence type="ECO:0000256" key="12">
    <source>
        <dbReference type="RuleBase" id="RU003639"/>
    </source>
</evidence>
<keyword evidence="3 11" id="KW-0813">Transport</keyword>
<reference evidence="14" key="1">
    <citation type="journal article" date="2019" name="Int. J. Syst. Evol. Microbiol.">
        <title>The Global Catalogue of Microorganisms (GCM) 10K type strain sequencing project: providing services to taxonomists for standard genome sequencing and annotation.</title>
        <authorList>
            <consortium name="The Broad Institute Genomics Platform"/>
            <consortium name="The Broad Institute Genome Sequencing Center for Infectious Disease"/>
            <person name="Wu L."/>
            <person name="Ma J."/>
        </authorList>
    </citation>
    <scope>NUCLEOTIDE SEQUENCE [LARGE SCALE GENOMIC DNA]</scope>
    <source>
        <strain evidence="14">JCM 18459</strain>
    </source>
</reference>
<evidence type="ECO:0000256" key="3">
    <source>
        <dbReference type="ARBA" id="ARBA00022448"/>
    </source>
</evidence>
<evidence type="ECO:0000256" key="8">
    <source>
        <dbReference type="ARBA" id="ARBA00022989"/>
    </source>
</evidence>
<dbReference type="PANTHER" id="PTHR11058">
    <property type="entry name" value="NADH-UBIQUINONE OXIDOREDUCTASE CHAIN 3"/>
    <property type="match status" value="1"/>
</dbReference>
<evidence type="ECO:0000256" key="11">
    <source>
        <dbReference type="HAMAP-Rule" id="MF_01394"/>
    </source>
</evidence>
<proteinExistence type="inferred from homology"/>
<protein>
    <recommendedName>
        <fullName evidence="11">NADH-quinone oxidoreductase subunit A</fullName>
        <ecNumber evidence="11">7.1.1.-</ecNumber>
    </recommendedName>
    <alternativeName>
        <fullName evidence="11">NADH dehydrogenase I subunit A</fullName>
    </alternativeName>
    <alternativeName>
        <fullName evidence="11">NDH-1 subunit A</fullName>
    </alternativeName>
    <alternativeName>
        <fullName evidence="11">NUO1</fullName>
    </alternativeName>
</protein>
<evidence type="ECO:0000256" key="5">
    <source>
        <dbReference type="ARBA" id="ARBA00022692"/>
    </source>
</evidence>
<evidence type="ECO:0000313" key="13">
    <source>
        <dbReference type="EMBL" id="GAA5145018.1"/>
    </source>
</evidence>
<accession>A0ABP9PIU1</accession>
<dbReference type="HAMAP" id="MF_01394">
    <property type="entry name" value="NDH1_NuoA"/>
    <property type="match status" value="1"/>
</dbReference>
<dbReference type="InterPro" id="IPR023043">
    <property type="entry name" value="NAD(P)H_OxRDtase_bac/plastid"/>
</dbReference>
<gene>
    <name evidence="11" type="primary">nuoA</name>
    <name evidence="13" type="ORF">GCM10023340_13620</name>
</gene>
<dbReference type="EMBL" id="BAABKG010000002">
    <property type="protein sequence ID" value="GAA5145018.1"/>
    <property type="molecule type" value="Genomic_DNA"/>
</dbReference>
<dbReference type="InterPro" id="IPR000440">
    <property type="entry name" value="NADH_UbQ/plastoQ_OxRdtase_su3"/>
</dbReference>
<evidence type="ECO:0000256" key="7">
    <source>
        <dbReference type="ARBA" id="ARBA00022967"/>
    </source>
</evidence>
<keyword evidence="8 11" id="KW-1133">Transmembrane helix</keyword>
<comment type="subunit">
    <text evidence="11">NDH-1 is composed of 14 different subunits. Subunits NuoA, H, J, K, L, M, N constitute the membrane sector of the complex.</text>
</comment>
<evidence type="ECO:0000256" key="2">
    <source>
        <dbReference type="ARBA" id="ARBA00008472"/>
    </source>
</evidence>
<dbReference type="Pfam" id="PF00507">
    <property type="entry name" value="Oxidored_q4"/>
    <property type="match status" value="1"/>
</dbReference>
<evidence type="ECO:0000256" key="4">
    <source>
        <dbReference type="ARBA" id="ARBA00022475"/>
    </source>
</evidence>
<evidence type="ECO:0000313" key="14">
    <source>
        <dbReference type="Proteomes" id="UP001500221"/>
    </source>
</evidence>
<evidence type="ECO:0000256" key="1">
    <source>
        <dbReference type="ARBA" id="ARBA00004141"/>
    </source>
</evidence>
<feature type="transmembrane region" description="Helical" evidence="11">
    <location>
        <begin position="6"/>
        <end position="31"/>
    </location>
</feature>
<keyword evidence="5 11" id="KW-0812">Transmembrane</keyword>
<dbReference type="NCBIfam" id="NF005922">
    <property type="entry name" value="PRK07928.1"/>
    <property type="match status" value="1"/>
</dbReference>
<comment type="similarity">
    <text evidence="2 11 12">Belongs to the complex I subunit 3 family.</text>
</comment>
<dbReference type="Gene3D" id="1.20.58.1610">
    <property type="entry name" value="NADH:ubiquinone/plastoquinone oxidoreductase, chain 3"/>
    <property type="match status" value="1"/>
</dbReference>
<evidence type="ECO:0000256" key="10">
    <source>
        <dbReference type="ARBA" id="ARBA00023136"/>
    </source>
</evidence>
<keyword evidence="7 11" id="KW-1278">Translocase</keyword>
<dbReference type="Proteomes" id="UP001500221">
    <property type="component" value="Unassembled WGS sequence"/>
</dbReference>
<evidence type="ECO:0000256" key="9">
    <source>
        <dbReference type="ARBA" id="ARBA00023027"/>
    </source>
</evidence>
<dbReference type="PANTHER" id="PTHR11058:SF22">
    <property type="entry name" value="NADH-QUINONE OXIDOREDUCTASE SUBUNIT A"/>
    <property type="match status" value="1"/>
</dbReference>
<evidence type="ECO:0000256" key="6">
    <source>
        <dbReference type="ARBA" id="ARBA00022719"/>
    </source>
</evidence>
<dbReference type="EC" id="7.1.1.-" evidence="11"/>
<keyword evidence="4 11" id="KW-1003">Cell membrane</keyword>